<accession>A0A5J4US12</accession>
<comment type="caution">
    <text evidence="1">The sequence shown here is derived from an EMBL/GenBank/DDBJ whole genome shotgun (WGS) entry which is preliminary data.</text>
</comment>
<gene>
    <name evidence="1" type="ORF">EZS28_031007</name>
</gene>
<evidence type="ECO:0000313" key="2">
    <source>
        <dbReference type="Proteomes" id="UP000324800"/>
    </source>
</evidence>
<evidence type="ECO:0000313" key="1">
    <source>
        <dbReference type="EMBL" id="KAA6373466.1"/>
    </source>
</evidence>
<protein>
    <submittedName>
        <fullName evidence="1">Uncharacterized protein</fullName>
    </submittedName>
</protein>
<proteinExistence type="predicted"/>
<organism evidence="1 2">
    <name type="scientific">Streblomastix strix</name>
    <dbReference type="NCBI Taxonomy" id="222440"/>
    <lineage>
        <taxon>Eukaryota</taxon>
        <taxon>Metamonada</taxon>
        <taxon>Preaxostyla</taxon>
        <taxon>Oxymonadida</taxon>
        <taxon>Streblomastigidae</taxon>
        <taxon>Streblomastix</taxon>
    </lineage>
</organism>
<dbReference type="EMBL" id="SNRW01012726">
    <property type="protein sequence ID" value="KAA6373466.1"/>
    <property type="molecule type" value="Genomic_DNA"/>
</dbReference>
<reference evidence="1 2" key="1">
    <citation type="submission" date="2019-03" db="EMBL/GenBank/DDBJ databases">
        <title>Single cell metagenomics reveals metabolic interactions within the superorganism composed of flagellate Streblomastix strix and complex community of Bacteroidetes bacteria on its surface.</title>
        <authorList>
            <person name="Treitli S.C."/>
            <person name="Kolisko M."/>
            <person name="Husnik F."/>
            <person name="Keeling P."/>
            <person name="Hampl V."/>
        </authorList>
    </citation>
    <scope>NUCLEOTIDE SEQUENCE [LARGE SCALE GENOMIC DNA]</scope>
    <source>
        <strain evidence="1">ST1C</strain>
    </source>
</reference>
<name>A0A5J4US12_9EUKA</name>
<sequence length="101" mass="11712">MLDIPPLRYNSAIDVLKIGMLSREQKLKYSIHELFTFPPESQFMDLGRSPVSLSEDNRRIIIKGERTYAVRFDPYLGRSVWLSLFNQGGIRNIVPVDEIEI</sequence>
<dbReference type="Proteomes" id="UP000324800">
    <property type="component" value="Unassembled WGS sequence"/>
</dbReference>
<dbReference type="AlphaFoldDB" id="A0A5J4US12"/>